<dbReference type="RefSeq" id="WP_109061324.1">
    <property type="nucleotide sequence ID" value="NZ_QETA01000002.1"/>
</dbReference>
<dbReference type="AlphaFoldDB" id="A0A2V1K1Q9"/>
<accession>A0A2V1K1Q9</accession>
<dbReference type="Proteomes" id="UP000245212">
    <property type="component" value="Unassembled WGS sequence"/>
</dbReference>
<dbReference type="EMBL" id="QETA01000002">
    <property type="protein sequence ID" value="PWF24046.1"/>
    <property type="molecule type" value="Genomic_DNA"/>
</dbReference>
<name>A0A2V1K1Q9_9BURK</name>
<proteinExistence type="predicted"/>
<sequence>MNLQQLADALYDDLNGYIHRVEDTGTDALLIHLGCDDWVLNEQQQSIRSDAHDAQRRFVIRCRQVMESNVRPTQTGELIFTDHHPLLWDYTEPHGGLYYAGETTASAHEILGRIYDAQTRILRSWRPLQHYANSYRREGNLIFGTDRAGLLARGPKPLLDAYQTALDGVLRTYFVPSHTPQGKAMALIFDDCFLICREAEIMETDVSLQTRHE</sequence>
<evidence type="ECO:0000313" key="1">
    <source>
        <dbReference type="EMBL" id="PWF24046.1"/>
    </source>
</evidence>
<keyword evidence="2" id="KW-1185">Reference proteome</keyword>
<reference evidence="2" key="1">
    <citation type="submission" date="2018-05" db="EMBL/GenBank/DDBJ databases">
        <authorList>
            <person name="Li Y."/>
        </authorList>
    </citation>
    <scope>NUCLEOTIDE SEQUENCE [LARGE SCALE GENOMIC DNA]</scope>
    <source>
        <strain evidence="2">3d-2-2</strain>
    </source>
</reference>
<protein>
    <submittedName>
        <fullName evidence="1">Uncharacterized protein</fullName>
    </submittedName>
</protein>
<gene>
    <name evidence="1" type="ORF">DD235_06910</name>
</gene>
<evidence type="ECO:0000313" key="2">
    <source>
        <dbReference type="Proteomes" id="UP000245212"/>
    </source>
</evidence>
<comment type="caution">
    <text evidence="1">The sequence shown here is derived from an EMBL/GenBank/DDBJ whole genome shotgun (WGS) entry which is preliminary data.</text>
</comment>
<organism evidence="1 2">
    <name type="scientific">Corticimicrobacter populi</name>
    <dbReference type="NCBI Taxonomy" id="2175229"/>
    <lineage>
        <taxon>Bacteria</taxon>
        <taxon>Pseudomonadati</taxon>
        <taxon>Pseudomonadota</taxon>
        <taxon>Betaproteobacteria</taxon>
        <taxon>Burkholderiales</taxon>
        <taxon>Alcaligenaceae</taxon>
        <taxon>Corticimicrobacter</taxon>
    </lineage>
</organism>